<keyword evidence="1" id="KW-1133">Transmembrane helix</keyword>
<dbReference type="EMBL" id="LWAE01000003">
    <property type="protein sequence ID" value="KZL91232.1"/>
    <property type="molecule type" value="Genomic_DNA"/>
</dbReference>
<accession>A0A161YL00</accession>
<dbReference type="AlphaFoldDB" id="A0A161YL00"/>
<proteinExistence type="predicted"/>
<name>A0A161YL00_9CLOT</name>
<dbReference type="RefSeq" id="WP_066623640.1">
    <property type="nucleotide sequence ID" value="NZ_FQXL01000027.1"/>
</dbReference>
<gene>
    <name evidence="2" type="ORF">CLMAG_29900</name>
</gene>
<protein>
    <submittedName>
        <fullName evidence="2">Uncharacterized protein</fullName>
    </submittedName>
</protein>
<dbReference type="OrthoDB" id="1932570at2"/>
<keyword evidence="1" id="KW-0812">Transmembrane</keyword>
<evidence type="ECO:0000256" key="1">
    <source>
        <dbReference type="SAM" id="Phobius"/>
    </source>
</evidence>
<evidence type="ECO:0000313" key="3">
    <source>
        <dbReference type="Proteomes" id="UP000076603"/>
    </source>
</evidence>
<dbReference type="PATRIC" id="fig|1121326.3.peg.3014"/>
<reference evidence="2 3" key="1">
    <citation type="submission" date="2016-04" db="EMBL/GenBank/DDBJ databases">
        <title>Genome sequence of Clostridium magnum DSM 2767.</title>
        <authorList>
            <person name="Poehlein A."/>
            <person name="Uhlig R."/>
            <person name="Fischer R."/>
            <person name="Bahl H."/>
            <person name="Daniel R."/>
        </authorList>
    </citation>
    <scope>NUCLEOTIDE SEQUENCE [LARGE SCALE GENOMIC DNA]</scope>
    <source>
        <strain evidence="2 3">DSM 2767</strain>
    </source>
</reference>
<keyword evidence="1" id="KW-0472">Membrane</keyword>
<organism evidence="2 3">
    <name type="scientific">Clostridium magnum DSM 2767</name>
    <dbReference type="NCBI Taxonomy" id="1121326"/>
    <lineage>
        <taxon>Bacteria</taxon>
        <taxon>Bacillati</taxon>
        <taxon>Bacillota</taxon>
        <taxon>Clostridia</taxon>
        <taxon>Eubacteriales</taxon>
        <taxon>Clostridiaceae</taxon>
        <taxon>Clostridium</taxon>
    </lineage>
</organism>
<evidence type="ECO:0000313" key="2">
    <source>
        <dbReference type="EMBL" id="KZL91232.1"/>
    </source>
</evidence>
<sequence length="208" mass="24508">MIKIFTDLPETLISSVSIMIGAIIGGVFSWIVAKKSTDKTIEVQNKIVEDNRRYAENIRLKRSREYANIIRLDICTALFNSIRILKNCNDKKNTEIYPIPMDREYSGGVAYLKNDFGLKEMSYIYQLYGIIEKLNRDTNNFNYYDDKSYEIVNRDCTIFIRKLFGENITKILEVDIDKISYKDLYYNNFIKEGYKETLRKLDDICDEE</sequence>
<feature type="transmembrane region" description="Helical" evidence="1">
    <location>
        <begin position="12"/>
        <end position="33"/>
    </location>
</feature>
<comment type="caution">
    <text evidence="2">The sequence shown here is derived from an EMBL/GenBank/DDBJ whole genome shotgun (WGS) entry which is preliminary data.</text>
</comment>
<dbReference type="Proteomes" id="UP000076603">
    <property type="component" value="Unassembled WGS sequence"/>
</dbReference>
<keyword evidence="3" id="KW-1185">Reference proteome</keyword>